<dbReference type="EMBL" id="FSRU01000001">
    <property type="protein sequence ID" value="SIO34225.1"/>
    <property type="molecule type" value="Genomic_DNA"/>
</dbReference>
<evidence type="ECO:0000313" key="2">
    <source>
        <dbReference type="Proteomes" id="UP000185151"/>
    </source>
</evidence>
<keyword evidence="2" id="KW-1185">Reference proteome</keyword>
<protein>
    <recommendedName>
        <fullName evidence="3">RNA-binding protein</fullName>
    </recommendedName>
</protein>
<dbReference type="SUPFAM" id="SSF54928">
    <property type="entry name" value="RNA-binding domain, RBD"/>
    <property type="match status" value="1"/>
</dbReference>
<evidence type="ECO:0008006" key="3">
    <source>
        <dbReference type="Google" id="ProtNLM"/>
    </source>
</evidence>
<reference evidence="1 2" key="1">
    <citation type="submission" date="2016-11" db="EMBL/GenBank/DDBJ databases">
        <authorList>
            <person name="Jaros S."/>
            <person name="Januszkiewicz K."/>
            <person name="Wedrychowicz H."/>
        </authorList>
    </citation>
    <scope>NUCLEOTIDE SEQUENCE [LARGE SCALE GENOMIC DNA]</scope>
    <source>
        <strain evidence="1 2">GAS95</strain>
    </source>
</reference>
<dbReference type="GO" id="GO:0003676">
    <property type="term" value="F:nucleic acid binding"/>
    <property type="evidence" value="ECO:0007669"/>
    <property type="project" value="InterPro"/>
</dbReference>
<dbReference type="CDD" id="cd00590">
    <property type="entry name" value="RRM_SF"/>
    <property type="match status" value="1"/>
</dbReference>
<dbReference type="InterPro" id="IPR035979">
    <property type="entry name" value="RBD_domain_sf"/>
</dbReference>
<dbReference type="OrthoDB" id="9107458at2"/>
<dbReference type="RefSeq" id="WP_074295838.1">
    <property type="nucleotide sequence ID" value="NZ_FSRU01000001.1"/>
</dbReference>
<dbReference type="AlphaFoldDB" id="A0A1N6IQH7"/>
<gene>
    <name evidence="1" type="ORF">SAMN05444165_2381</name>
</gene>
<accession>A0A1N6IQH7</accession>
<evidence type="ECO:0000313" key="1">
    <source>
        <dbReference type="EMBL" id="SIO34225.1"/>
    </source>
</evidence>
<organism evidence="1 2">
    <name type="scientific">Paraburkholderia phenazinium</name>
    <dbReference type="NCBI Taxonomy" id="60549"/>
    <lineage>
        <taxon>Bacteria</taxon>
        <taxon>Pseudomonadati</taxon>
        <taxon>Pseudomonadota</taxon>
        <taxon>Betaproteobacteria</taxon>
        <taxon>Burkholderiales</taxon>
        <taxon>Burkholderiaceae</taxon>
        <taxon>Paraburkholderia</taxon>
    </lineage>
</organism>
<name>A0A1N6IQH7_9BURK</name>
<proteinExistence type="predicted"/>
<dbReference type="Proteomes" id="UP000185151">
    <property type="component" value="Unassembled WGS sequence"/>
</dbReference>
<sequence length="88" mass="9415">MNLFVSNIAQSCSEQEVREFLEHELGHYAKSITVHEIGTPKASATVELATDGPYVGEVIARQLQGKHLGGVPLAASGELFDEEDPPPG</sequence>